<organism evidence="2 3">
    <name type="scientific">Armillaria luteobubalina</name>
    <dbReference type="NCBI Taxonomy" id="153913"/>
    <lineage>
        <taxon>Eukaryota</taxon>
        <taxon>Fungi</taxon>
        <taxon>Dikarya</taxon>
        <taxon>Basidiomycota</taxon>
        <taxon>Agaricomycotina</taxon>
        <taxon>Agaricomycetes</taxon>
        <taxon>Agaricomycetidae</taxon>
        <taxon>Agaricales</taxon>
        <taxon>Marasmiineae</taxon>
        <taxon>Physalacriaceae</taxon>
        <taxon>Armillaria</taxon>
    </lineage>
</organism>
<dbReference type="PANTHER" id="PTHR23274:SF11">
    <property type="entry name" value="ATP-DEPENDENT DNA HELICASE PIF1"/>
    <property type="match status" value="1"/>
</dbReference>
<keyword evidence="3" id="KW-1185">Reference proteome</keyword>
<evidence type="ECO:0000256" key="1">
    <source>
        <dbReference type="SAM" id="MobiDB-lite"/>
    </source>
</evidence>
<dbReference type="SUPFAM" id="SSF52540">
    <property type="entry name" value="P-loop containing nucleoside triphosphate hydrolases"/>
    <property type="match status" value="1"/>
</dbReference>
<sequence>MSTPIHNNAVAIVTTNFLRHAINCYKAISKVPETHLFNCIALDKINGRIVPEQYRQVLLNQDVSAVINQGGLPGTLPFYVGMPVILRYRNISTDLKITNGAQGYVRHLELANDPYNLTYLVAVIVEFPSSKVKLSGLPKGYFPVKPMTWTFKHKLVGESGKHEFVTVTREQVPIQPGFALTGHVAQGQTMPDGILTYLGEGGYSAYVAASRVTNRNGLFIADKVTVDDLNKALPLDLKLEMKKFENIAHNTLVHHGFKEGKIREIEEYASDPYEINYDDKTKKRTREDDNDCGSSKRQRKGGVMREYALYGCKWDSKNWSCTYDSLLTPLFYLYWSQNVNWRDTWLASTEVTRLVGAVFRSIGVNGGHA</sequence>
<proteinExistence type="predicted"/>
<dbReference type="EMBL" id="JAUEPU010000035">
    <property type="protein sequence ID" value="KAK0490000.1"/>
    <property type="molecule type" value="Genomic_DNA"/>
</dbReference>
<dbReference type="Proteomes" id="UP001175228">
    <property type="component" value="Unassembled WGS sequence"/>
</dbReference>
<reference evidence="2" key="1">
    <citation type="submission" date="2023-06" db="EMBL/GenBank/DDBJ databases">
        <authorList>
            <consortium name="Lawrence Berkeley National Laboratory"/>
            <person name="Ahrendt S."/>
            <person name="Sahu N."/>
            <person name="Indic B."/>
            <person name="Wong-Bajracharya J."/>
            <person name="Merenyi Z."/>
            <person name="Ke H.-M."/>
            <person name="Monk M."/>
            <person name="Kocsube S."/>
            <person name="Drula E."/>
            <person name="Lipzen A."/>
            <person name="Balint B."/>
            <person name="Henrissat B."/>
            <person name="Andreopoulos B."/>
            <person name="Martin F.M."/>
            <person name="Harder C.B."/>
            <person name="Rigling D."/>
            <person name="Ford K.L."/>
            <person name="Foster G.D."/>
            <person name="Pangilinan J."/>
            <person name="Papanicolaou A."/>
            <person name="Barry K."/>
            <person name="LaButti K."/>
            <person name="Viragh M."/>
            <person name="Koriabine M."/>
            <person name="Yan M."/>
            <person name="Riley R."/>
            <person name="Champramary S."/>
            <person name="Plett K.L."/>
            <person name="Tsai I.J."/>
            <person name="Slot J."/>
            <person name="Sipos G."/>
            <person name="Plett J."/>
            <person name="Nagy L.G."/>
            <person name="Grigoriev I.V."/>
        </authorList>
    </citation>
    <scope>NUCLEOTIDE SEQUENCE</scope>
    <source>
        <strain evidence="2">HWK02</strain>
    </source>
</reference>
<dbReference type="PANTHER" id="PTHR23274">
    <property type="entry name" value="DNA HELICASE-RELATED"/>
    <property type="match status" value="1"/>
</dbReference>
<comment type="caution">
    <text evidence="2">The sequence shown here is derived from an EMBL/GenBank/DDBJ whole genome shotgun (WGS) entry which is preliminary data.</text>
</comment>
<dbReference type="AlphaFoldDB" id="A0AA39PT00"/>
<evidence type="ECO:0000313" key="3">
    <source>
        <dbReference type="Proteomes" id="UP001175228"/>
    </source>
</evidence>
<dbReference type="InterPro" id="IPR027417">
    <property type="entry name" value="P-loop_NTPase"/>
</dbReference>
<name>A0AA39PT00_9AGAR</name>
<gene>
    <name evidence="2" type="ORF">EDD18DRAFT_1080722</name>
</gene>
<evidence type="ECO:0000313" key="2">
    <source>
        <dbReference type="EMBL" id="KAK0490000.1"/>
    </source>
</evidence>
<protein>
    <submittedName>
        <fullName evidence="2">Uncharacterized protein</fullName>
    </submittedName>
</protein>
<accession>A0AA39PT00</accession>
<feature type="region of interest" description="Disordered" evidence="1">
    <location>
        <begin position="279"/>
        <end position="298"/>
    </location>
</feature>